<accession>A0A286ACY2</accession>
<gene>
    <name evidence="3" type="ORF">SAMN06297358_3469</name>
</gene>
<feature type="transmembrane region" description="Helical" evidence="2">
    <location>
        <begin position="588"/>
        <end position="608"/>
    </location>
</feature>
<reference evidence="4" key="1">
    <citation type="submission" date="2017-09" db="EMBL/GenBank/DDBJ databases">
        <authorList>
            <person name="Varghese N."/>
            <person name="Submissions S."/>
        </authorList>
    </citation>
    <scope>NUCLEOTIDE SEQUENCE [LARGE SCALE GENOMIC DNA]</scope>
    <source>
        <strain evidence="4">CGMCC 1.12803</strain>
    </source>
</reference>
<feature type="transmembrane region" description="Helical" evidence="2">
    <location>
        <begin position="555"/>
        <end position="576"/>
    </location>
</feature>
<dbReference type="Proteomes" id="UP000219281">
    <property type="component" value="Unassembled WGS sequence"/>
</dbReference>
<sequence>MATPSEKLLSSISENFPEEWYKKFNLEEVVEETKEEDYNSFLELIKISKESFFDNINISILTGEYVSADNFQEILNGIKERLANIPQPLPEAAELQEKLQSVLNRNYIECLKVAINMYLDFTVWVSVKLKLSSVDYISHNNEELSDALENEEFDKESYKSLAFVQANLMISRIDHFQTPDIRVYRDLLGYSRDLLKPKKLGGYKFSLLLKEKNDYLLCKWILRKKDISSFPIHHIKNNIEQELDVNDLITNPFKEWIDIIKSHYQFDSEWKQGSYSDFNELKNRSLESLSILQLHRLIKYYKDVSKNLSNLKKIRLEIVRRCEISKDSSNAYDKFVYSILVNYALNNELSLVEENGGYEKLIEHYDFIIDVQATTGIRNFFPQNKVISFLAKSLENKFSEKKVLKDLTELRSIISKCKEIMKDYKRNIKWSERNYNYVFHLPFKECLVKAGNSEIDKIFLASSFVLPLNKTNYINEFDEFNERIGNVESSLKIIENVEDELSSLSKMKEEVITLKKELVDKEMKSMETIAIFTTIVTFVLSSVANFQFIKNAYQASLFVVCLAVSLGFFVFLMLLIRQGDIYEKLRTYIWKILILLGVGTFLWTLLIFSKDIKLLVKSYYINNQKIENKIFKPNLLKNGDVVSKDK</sequence>
<feature type="transmembrane region" description="Helical" evidence="2">
    <location>
        <begin position="529"/>
        <end position="549"/>
    </location>
</feature>
<keyword evidence="2" id="KW-1133">Transmembrane helix</keyword>
<protein>
    <submittedName>
        <fullName evidence="3">Uncharacterized protein</fullName>
    </submittedName>
</protein>
<evidence type="ECO:0000313" key="3">
    <source>
        <dbReference type="EMBL" id="SOD19764.1"/>
    </source>
</evidence>
<dbReference type="EMBL" id="OCMT01000004">
    <property type="protein sequence ID" value="SOD19764.1"/>
    <property type="molecule type" value="Genomic_DNA"/>
</dbReference>
<evidence type="ECO:0000313" key="4">
    <source>
        <dbReference type="Proteomes" id="UP000219281"/>
    </source>
</evidence>
<dbReference type="AlphaFoldDB" id="A0A286ACY2"/>
<keyword evidence="1" id="KW-0175">Coiled coil</keyword>
<evidence type="ECO:0000256" key="1">
    <source>
        <dbReference type="SAM" id="Coils"/>
    </source>
</evidence>
<organism evidence="3 4">
    <name type="scientific">Pedobacter xixiisoli</name>
    <dbReference type="NCBI Taxonomy" id="1476464"/>
    <lineage>
        <taxon>Bacteria</taxon>
        <taxon>Pseudomonadati</taxon>
        <taxon>Bacteroidota</taxon>
        <taxon>Sphingobacteriia</taxon>
        <taxon>Sphingobacteriales</taxon>
        <taxon>Sphingobacteriaceae</taxon>
        <taxon>Pedobacter</taxon>
    </lineage>
</organism>
<keyword evidence="2" id="KW-0812">Transmembrane</keyword>
<keyword evidence="2" id="KW-0472">Membrane</keyword>
<keyword evidence="4" id="KW-1185">Reference proteome</keyword>
<dbReference type="RefSeq" id="WP_097133279.1">
    <property type="nucleotide sequence ID" value="NZ_OCMT01000004.1"/>
</dbReference>
<proteinExistence type="predicted"/>
<dbReference type="OrthoDB" id="891298at2"/>
<feature type="coiled-coil region" evidence="1">
    <location>
        <begin position="494"/>
        <end position="524"/>
    </location>
</feature>
<name>A0A286ACY2_9SPHI</name>
<evidence type="ECO:0000256" key="2">
    <source>
        <dbReference type="SAM" id="Phobius"/>
    </source>
</evidence>